<accession>A0A5K1I9L2</accession>
<evidence type="ECO:0008006" key="4">
    <source>
        <dbReference type="Google" id="ProtNLM"/>
    </source>
</evidence>
<evidence type="ECO:0000313" key="2">
    <source>
        <dbReference type="EMBL" id="VVZ96828.1"/>
    </source>
</evidence>
<evidence type="ECO:0000256" key="1">
    <source>
        <dbReference type="SAM" id="Phobius"/>
    </source>
</evidence>
<proteinExistence type="predicted"/>
<evidence type="ECO:0000313" key="3">
    <source>
        <dbReference type="Proteomes" id="UP000326725"/>
    </source>
</evidence>
<keyword evidence="1" id="KW-0812">Transmembrane</keyword>
<feature type="transmembrane region" description="Helical" evidence="1">
    <location>
        <begin position="6"/>
        <end position="26"/>
    </location>
</feature>
<gene>
    <name evidence="2" type="ORF">HALO32_02935</name>
</gene>
<reference evidence="2 3" key="1">
    <citation type="submission" date="2019-09" db="EMBL/GenBank/DDBJ databases">
        <authorList>
            <person name="Criscuolo A."/>
        </authorList>
    </citation>
    <scope>NUCLEOTIDE SEQUENCE [LARGE SCALE GENOMIC DNA]</scope>
    <source>
        <strain evidence="3">3(2)</strain>
    </source>
</reference>
<protein>
    <recommendedName>
        <fullName evidence="4">DUF4760 domain-containing protein</fullName>
    </recommendedName>
</protein>
<keyword evidence="3" id="KW-1185">Reference proteome</keyword>
<dbReference type="AlphaFoldDB" id="A0A5K1I9L2"/>
<keyword evidence="1" id="KW-1133">Transmembrane helix</keyword>
<dbReference type="Pfam" id="PF15956">
    <property type="entry name" value="DUF4760"/>
    <property type="match status" value="1"/>
</dbReference>
<sequence>MQQTVIAISSAIGAMGVLGVFWQCFWSKSSFRLALKSLESDHERSRREKAIDLLCHWDSTLTDNSAAARKFAESLTFEQSKCLYAQEPFSVDSKHYGLFLGALPPALAKVRKAEQKYDGEKIDVSERESSEIRWSVITYLNSLETILSAARHNVADKDMIYEQFVYLISPEKGHYLLADFRKAAGGARTYPSTEEFATELKEKAEETVPGKGPVA</sequence>
<name>A0A5K1I9L2_9GAMM</name>
<dbReference type="InterPro" id="IPR031876">
    <property type="entry name" value="DUF4760"/>
</dbReference>
<dbReference type="RefSeq" id="WP_151444645.1">
    <property type="nucleotide sequence ID" value="NZ_CABVOU010000042.1"/>
</dbReference>
<keyword evidence="1" id="KW-0472">Membrane</keyword>
<dbReference type="Proteomes" id="UP000326725">
    <property type="component" value="Unassembled WGS sequence"/>
</dbReference>
<dbReference type="EMBL" id="CABVOU010000042">
    <property type="protein sequence ID" value="VVZ96828.1"/>
    <property type="molecule type" value="Genomic_DNA"/>
</dbReference>
<organism evidence="2 3">
    <name type="scientific">Halomonas lysinitropha</name>
    <dbReference type="NCBI Taxonomy" id="2607506"/>
    <lineage>
        <taxon>Bacteria</taxon>
        <taxon>Pseudomonadati</taxon>
        <taxon>Pseudomonadota</taxon>
        <taxon>Gammaproteobacteria</taxon>
        <taxon>Oceanospirillales</taxon>
        <taxon>Halomonadaceae</taxon>
        <taxon>Halomonas</taxon>
    </lineage>
</organism>